<evidence type="ECO:0000256" key="7">
    <source>
        <dbReference type="ARBA" id="ARBA00022833"/>
    </source>
</evidence>
<feature type="domain" description="Rad50/SbcC-type AAA" evidence="10">
    <location>
        <begin position="11"/>
        <end position="209"/>
    </location>
</feature>
<dbReference type="GO" id="GO:0046872">
    <property type="term" value="F:metal ion binding"/>
    <property type="evidence" value="ECO:0007669"/>
    <property type="project" value="UniProtKB-KW"/>
</dbReference>
<gene>
    <name evidence="11" type="ORF">Fcan01_17465</name>
</gene>
<dbReference type="OrthoDB" id="7615945at2759"/>
<dbReference type="GO" id="GO:0051880">
    <property type="term" value="F:G-quadruplex DNA binding"/>
    <property type="evidence" value="ECO:0007669"/>
    <property type="project" value="TreeGrafter"/>
</dbReference>
<name>A0A226DRR5_FOLCA</name>
<dbReference type="GO" id="GO:0000722">
    <property type="term" value="P:telomere maintenance via recombination"/>
    <property type="evidence" value="ECO:0007669"/>
    <property type="project" value="TreeGrafter"/>
</dbReference>
<dbReference type="InterPro" id="IPR027417">
    <property type="entry name" value="P-loop_NTPase"/>
</dbReference>
<comment type="similarity">
    <text evidence="4">Belongs to the SMC family. RAD50 subfamily.</text>
</comment>
<evidence type="ECO:0000313" key="11">
    <source>
        <dbReference type="EMBL" id="OXA47760.1"/>
    </source>
</evidence>
<dbReference type="SUPFAM" id="SSF52540">
    <property type="entry name" value="P-loop containing nucleoside triphosphate hydrolases"/>
    <property type="match status" value="1"/>
</dbReference>
<comment type="cofactor">
    <cofactor evidence="1">
        <name>Zn(2+)</name>
        <dbReference type="ChEBI" id="CHEBI:29105"/>
    </cofactor>
</comment>
<comment type="caution">
    <text evidence="11">The sequence shown here is derived from an EMBL/GenBank/DDBJ whole genome shotgun (WGS) entry which is preliminary data.</text>
</comment>
<dbReference type="STRING" id="158441.A0A226DRR5"/>
<evidence type="ECO:0000259" key="10">
    <source>
        <dbReference type="Pfam" id="PF13476"/>
    </source>
</evidence>
<dbReference type="GO" id="GO:0070192">
    <property type="term" value="P:chromosome organization involved in meiotic cell cycle"/>
    <property type="evidence" value="ECO:0007669"/>
    <property type="project" value="TreeGrafter"/>
</dbReference>
<keyword evidence="7" id="KW-0862">Zinc</keyword>
<keyword evidence="12" id="KW-1185">Reference proteome</keyword>
<evidence type="ECO:0000256" key="5">
    <source>
        <dbReference type="ARBA" id="ARBA00022454"/>
    </source>
</evidence>
<dbReference type="PANTHER" id="PTHR18867:SF12">
    <property type="entry name" value="DNA REPAIR PROTEIN RAD50"/>
    <property type="match status" value="1"/>
</dbReference>
<organism evidence="11 12">
    <name type="scientific">Folsomia candida</name>
    <name type="common">Springtail</name>
    <dbReference type="NCBI Taxonomy" id="158441"/>
    <lineage>
        <taxon>Eukaryota</taxon>
        <taxon>Metazoa</taxon>
        <taxon>Ecdysozoa</taxon>
        <taxon>Arthropoda</taxon>
        <taxon>Hexapoda</taxon>
        <taxon>Collembola</taxon>
        <taxon>Entomobryomorpha</taxon>
        <taxon>Isotomoidea</taxon>
        <taxon>Isotomidae</taxon>
        <taxon>Proisotominae</taxon>
        <taxon>Folsomia</taxon>
    </lineage>
</organism>
<proteinExistence type="inferred from homology"/>
<dbReference type="GO" id="GO:0043047">
    <property type="term" value="F:single-stranded telomeric DNA binding"/>
    <property type="evidence" value="ECO:0007669"/>
    <property type="project" value="TreeGrafter"/>
</dbReference>
<evidence type="ECO:0000256" key="8">
    <source>
        <dbReference type="ARBA" id="ARBA00023242"/>
    </source>
</evidence>
<dbReference type="GO" id="GO:0006302">
    <property type="term" value="P:double-strand break repair"/>
    <property type="evidence" value="ECO:0007669"/>
    <property type="project" value="InterPro"/>
</dbReference>
<dbReference type="GO" id="GO:0000794">
    <property type="term" value="C:condensed nuclear chromosome"/>
    <property type="evidence" value="ECO:0007669"/>
    <property type="project" value="TreeGrafter"/>
</dbReference>
<keyword evidence="5" id="KW-0158">Chromosome</keyword>
<dbReference type="GO" id="GO:0016887">
    <property type="term" value="F:ATP hydrolysis activity"/>
    <property type="evidence" value="ECO:0007669"/>
    <property type="project" value="InterPro"/>
</dbReference>
<dbReference type="PANTHER" id="PTHR18867">
    <property type="entry name" value="RAD50"/>
    <property type="match status" value="1"/>
</dbReference>
<protein>
    <submittedName>
        <fullName evidence="11">DNA repair protein RAD50</fullName>
    </submittedName>
</protein>
<dbReference type="EMBL" id="LNIX01000012">
    <property type="protein sequence ID" value="OXA47760.1"/>
    <property type="molecule type" value="Genomic_DNA"/>
</dbReference>
<dbReference type="GO" id="GO:0030870">
    <property type="term" value="C:Mre11 complex"/>
    <property type="evidence" value="ECO:0007669"/>
    <property type="project" value="TreeGrafter"/>
</dbReference>
<dbReference type="Proteomes" id="UP000198287">
    <property type="component" value="Unassembled WGS sequence"/>
</dbReference>
<evidence type="ECO:0000256" key="4">
    <source>
        <dbReference type="ARBA" id="ARBA00009439"/>
    </source>
</evidence>
<evidence type="ECO:0000256" key="3">
    <source>
        <dbReference type="ARBA" id="ARBA00004286"/>
    </source>
</evidence>
<comment type="catalytic activity">
    <reaction evidence="9">
        <text>ATP + H2O = ADP + phosphate + H(+)</text>
        <dbReference type="Rhea" id="RHEA:13065"/>
        <dbReference type="ChEBI" id="CHEBI:15377"/>
        <dbReference type="ChEBI" id="CHEBI:15378"/>
        <dbReference type="ChEBI" id="CHEBI:30616"/>
        <dbReference type="ChEBI" id="CHEBI:43474"/>
        <dbReference type="ChEBI" id="CHEBI:456216"/>
    </reaction>
</comment>
<comment type="subcellular location">
    <subcellularLocation>
        <location evidence="3">Chromosome</location>
    </subcellularLocation>
    <subcellularLocation>
        <location evidence="2">Nucleus</location>
    </subcellularLocation>
</comment>
<keyword evidence="6" id="KW-0479">Metal-binding</keyword>
<evidence type="ECO:0000256" key="9">
    <source>
        <dbReference type="ARBA" id="ARBA00049360"/>
    </source>
</evidence>
<dbReference type="OMA" id="EQSINIR"/>
<dbReference type="GO" id="GO:0007004">
    <property type="term" value="P:telomere maintenance via telomerase"/>
    <property type="evidence" value="ECO:0007669"/>
    <property type="project" value="TreeGrafter"/>
</dbReference>
<evidence type="ECO:0000256" key="1">
    <source>
        <dbReference type="ARBA" id="ARBA00001947"/>
    </source>
</evidence>
<keyword evidence="8" id="KW-0539">Nucleus</keyword>
<sequence>MIKLKTLEFYGIRSFSSLGDDNKLMHKINFHDNLTILQGHNGSGKTTLIEVIGFALTGNVPFSPGKEHMKSFLSTNQEDSQSDSPSAYILLRLEKGDNPFDIEWKLYSNGKKSQRQSNCILRWRQGMSECLNADTARKRISKILEISPSVIQNLLLVRQEETLWPFELTGNELKSRFDELFNFGERNDNLKDLVERRESLRKKLAELEDSIGPAKALDWKHAKLTTEREKVLENQKFYREEEKKTFK</sequence>
<accession>A0A226DRR5</accession>
<evidence type="ECO:0000313" key="12">
    <source>
        <dbReference type="Proteomes" id="UP000198287"/>
    </source>
</evidence>
<dbReference type="InterPro" id="IPR038729">
    <property type="entry name" value="Rad50/SbcC_AAA"/>
</dbReference>
<dbReference type="GO" id="GO:0003691">
    <property type="term" value="F:double-stranded telomeric DNA binding"/>
    <property type="evidence" value="ECO:0007669"/>
    <property type="project" value="TreeGrafter"/>
</dbReference>
<dbReference type="Gene3D" id="3.40.50.300">
    <property type="entry name" value="P-loop containing nucleotide triphosphate hydrolases"/>
    <property type="match status" value="1"/>
</dbReference>
<reference evidence="11 12" key="1">
    <citation type="submission" date="2015-12" db="EMBL/GenBank/DDBJ databases">
        <title>The genome of Folsomia candida.</title>
        <authorList>
            <person name="Faddeeva A."/>
            <person name="Derks M.F."/>
            <person name="Anvar Y."/>
            <person name="Smit S."/>
            <person name="Van Straalen N."/>
            <person name="Roelofs D."/>
        </authorList>
    </citation>
    <scope>NUCLEOTIDE SEQUENCE [LARGE SCALE GENOMIC DNA]</scope>
    <source>
        <strain evidence="11 12">VU population</strain>
        <tissue evidence="11">Whole body</tissue>
    </source>
</reference>
<evidence type="ECO:0000256" key="2">
    <source>
        <dbReference type="ARBA" id="ARBA00004123"/>
    </source>
</evidence>
<evidence type="ECO:0000256" key="6">
    <source>
        <dbReference type="ARBA" id="ARBA00022723"/>
    </source>
</evidence>
<dbReference type="Pfam" id="PF13476">
    <property type="entry name" value="AAA_23"/>
    <property type="match status" value="1"/>
</dbReference>
<dbReference type="AlphaFoldDB" id="A0A226DRR5"/>